<organism evidence="4 5">
    <name type="scientific">Apiospora hydei</name>
    <dbReference type="NCBI Taxonomy" id="1337664"/>
    <lineage>
        <taxon>Eukaryota</taxon>
        <taxon>Fungi</taxon>
        <taxon>Dikarya</taxon>
        <taxon>Ascomycota</taxon>
        <taxon>Pezizomycotina</taxon>
        <taxon>Sordariomycetes</taxon>
        <taxon>Xylariomycetidae</taxon>
        <taxon>Amphisphaeriales</taxon>
        <taxon>Apiosporaceae</taxon>
        <taxon>Apiospora</taxon>
    </lineage>
</organism>
<evidence type="ECO:0000313" key="4">
    <source>
        <dbReference type="EMBL" id="KAK8080503.1"/>
    </source>
</evidence>
<dbReference type="Gene3D" id="4.10.240.10">
    <property type="entry name" value="Zn(2)-C6 fungal-type DNA-binding domain"/>
    <property type="match status" value="1"/>
</dbReference>
<dbReference type="Proteomes" id="UP001433268">
    <property type="component" value="Unassembled WGS sequence"/>
</dbReference>
<sequence length="506" mass="56109">MQHNSPHPSQRRPLAPKGNPRPEVLAPQAGLKGNIRPRRQITKHACKPCQAKKVKCDGNSPCTRCTLREVECVSSLTDDKISLQNAHANLEAQQLREEDYKSVFTALQSGSDGEAAEILAHLRMGMAVSVIAERLRKAGVETTTTLCPQGRDMQPTPFTPHKPTCSLRALEHSFLVPIFDRSIWGVQQEEGHEEEGDGDMDTSHYDTEIWQEPLLQLRYFGNLPFTSGVKANHYPANIQAIQMSNICNVLWAAMPANCRSGGALPCFPALLMYSGSQWAGYSTKGALLGIIDIAHQLIAAGTPAREITGEHHNVLAIASPTEFSRASLLSQWAARFIFSVTGTACTLTSMAAAWRVWVLMRWRIDPSPETYAAMPEWMRPTTKQLLYPHVEIVDSIAYPKLRDAVTSRPSMQAHPNLVWLMDAYRGCRCRFAMEFSEIVCYNKTTGQPDFTELAKIDKDGCAQQPEAVVVFGQIEFSRLFCLAQFCVPGSSANYDSRDDSARGIDP</sequence>
<proteinExistence type="predicted"/>
<dbReference type="Pfam" id="PF11905">
    <property type="entry name" value="DUF3425"/>
    <property type="match status" value="1"/>
</dbReference>
<dbReference type="SUPFAM" id="SSF57701">
    <property type="entry name" value="Zn2/Cys6 DNA-binding domain"/>
    <property type="match status" value="1"/>
</dbReference>
<protein>
    <recommendedName>
        <fullName evidence="3">Zn(2)-C6 fungal-type domain-containing protein</fullName>
    </recommendedName>
</protein>
<keyword evidence="1" id="KW-0539">Nucleus</keyword>
<reference evidence="4 5" key="1">
    <citation type="submission" date="2023-01" db="EMBL/GenBank/DDBJ databases">
        <title>Analysis of 21 Apiospora genomes using comparative genomics revels a genus with tremendous synthesis potential of carbohydrate active enzymes and secondary metabolites.</title>
        <authorList>
            <person name="Sorensen T."/>
        </authorList>
    </citation>
    <scope>NUCLEOTIDE SEQUENCE [LARGE SCALE GENOMIC DNA]</scope>
    <source>
        <strain evidence="4 5">CBS 114990</strain>
    </source>
</reference>
<dbReference type="PANTHER" id="PTHR37012">
    <property type="entry name" value="B-ZIP TRANSCRIPTION FACTOR (EUROFUNG)-RELATED"/>
    <property type="match status" value="1"/>
</dbReference>
<dbReference type="Pfam" id="PF00172">
    <property type="entry name" value="Zn_clus"/>
    <property type="match status" value="1"/>
</dbReference>
<keyword evidence="5" id="KW-1185">Reference proteome</keyword>
<dbReference type="CDD" id="cd00067">
    <property type="entry name" value="GAL4"/>
    <property type="match status" value="1"/>
</dbReference>
<evidence type="ECO:0000256" key="1">
    <source>
        <dbReference type="ARBA" id="ARBA00023242"/>
    </source>
</evidence>
<evidence type="ECO:0000256" key="2">
    <source>
        <dbReference type="SAM" id="MobiDB-lite"/>
    </source>
</evidence>
<gene>
    <name evidence="4" type="ORF">PG997_008321</name>
</gene>
<name>A0ABR1WAI4_9PEZI</name>
<dbReference type="RefSeq" id="XP_066667978.1">
    <property type="nucleotide sequence ID" value="XM_066812636.1"/>
</dbReference>
<dbReference type="EMBL" id="JAQQWN010000006">
    <property type="protein sequence ID" value="KAK8080503.1"/>
    <property type="molecule type" value="Genomic_DNA"/>
</dbReference>
<accession>A0ABR1WAI4</accession>
<dbReference type="GeneID" id="92045696"/>
<dbReference type="PROSITE" id="PS50048">
    <property type="entry name" value="ZN2_CY6_FUNGAL_2"/>
    <property type="match status" value="1"/>
</dbReference>
<dbReference type="SMART" id="SM00066">
    <property type="entry name" value="GAL4"/>
    <property type="match status" value="1"/>
</dbReference>
<dbReference type="InterPro" id="IPR036864">
    <property type="entry name" value="Zn2-C6_fun-type_DNA-bd_sf"/>
</dbReference>
<dbReference type="PANTHER" id="PTHR37012:SF2">
    <property type="entry name" value="BZIP DOMAIN-CONTAINING PROTEIN-RELATED"/>
    <property type="match status" value="1"/>
</dbReference>
<feature type="region of interest" description="Disordered" evidence="2">
    <location>
        <begin position="1"/>
        <end position="33"/>
    </location>
</feature>
<dbReference type="InterPro" id="IPR001138">
    <property type="entry name" value="Zn2Cys6_DnaBD"/>
</dbReference>
<evidence type="ECO:0000313" key="5">
    <source>
        <dbReference type="Proteomes" id="UP001433268"/>
    </source>
</evidence>
<feature type="domain" description="Zn(2)-C6 fungal-type" evidence="3">
    <location>
        <begin position="45"/>
        <end position="74"/>
    </location>
</feature>
<comment type="caution">
    <text evidence="4">The sequence shown here is derived from an EMBL/GenBank/DDBJ whole genome shotgun (WGS) entry which is preliminary data.</text>
</comment>
<evidence type="ECO:0000259" key="3">
    <source>
        <dbReference type="PROSITE" id="PS50048"/>
    </source>
</evidence>
<dbReference type="InterPro" id="IPR021833">
    <property type="entry name" value="DUF3425"/>
</dbReference>